<reference evidence="1 2" key="1">
    <citation type="submission" date="2023-04" db="EMBL/GenBank/DDBJ databases">
        <title>A novel bacteria isolated from coastal sediment.</title>
        <authorList>
            <person name="Liu X.-J."/>
            <person name="Du Z.-J."/>
        </authorList>
    </citation>
    <scope>NUCLEOTIDE SEQUENCE [LARGE SCALE GENOMIC DNA]</scope>
    <source>
        <strain evidence="1 2">SDUM461004</strain>
    </source>
</reference>
<protein>
    <recommendedName>
        <fullName evidence="3">Type II toxin-antitoxin system RelE/ParE family toxin</fullName>
    </recommendedName>
</protein>
<comment type="caution">
    <text evidence="1">The sequence shown here is derived from an EMBL/GenBank/DDBJ whole genome shotgun (WGS) entry which is preliminary data.</text>
</comment>
<accession>A0ABU1ANI5</accession>
<sequence>MKPAIDIVLKTIHVGECRQVVTLGINGKDLAEKFLQKLNKDDSRKWAQMTARIAFVSNFPTYENSQNFKSVGNGMYEFKRPGLRLYAFYDEIDGERQLILCTNGGSRNTKKEQQADITHAKSLRQQYLAAKASLDAHFTLEALEEEE</sequence>
<evidence type="ECO:0008006" key="3">
    <source>
        <dbReference type="Google" id="ProtNLM"/>
    </source>
</evidence>
<organism evidence="1 2">
    <name type="scientific">Thalassobacterium sedimentorum</name>
    <dbReference type="NCBI Taxonomy" id="3041258"/>
    <lineage>
        <taxon>Bacteria</taxon>
        <taxon>Pseudomonadati</taxon>
        <taxon>Verrucomicrobiota</taxon>
        <taxon>Opitutia</taxon>
        <taxon>Puniceicoccales</taxon>
        <taxon>Coraliomargaritaceae</taxon>
        <taxon>Thalassobacterium</taxon>
    </lineage>
</organism>
<gene>
    <name evidence="1" type="ORF">QEH59_17850</name>
</gene>
<name>A0ABU1ANI5_9BACT</name>
<dbReference type="Proteomes" id="UP001243717">
    <property type="component" value="Unassembled WGS sequence"/>
</dbReference>
<evidence type="ECO:0000313" key="1">
    <source>
        <dbReference type="EMBL" id="MDQ8196304.1"/>
    </source>
</evidence>
<keyword evidence="2" id="KW-1185">Reference proteome</keyword>
<evidence type="ECO:0000313" key="2">
    <source>
        <dbReference type="Proteomes" id="UP001243717"/>
    </source>
</evidence>
<dbReference type="RefSeq" id="WP_308986739.1">
    <property type="nucleotide sequence ID" value="NZ_JARXIC010000061.1"/>
</dbReference>
<proteinExistence type="predicted"/>
<dbReference type="EMBL" id="JARXIC010000061">
    <property type="protein sequence ID" value="MDQ8196304.1"/>
    <property type="molecule type" value="Genomic_DNA"/>
</dbReference>